<dbReference type="PROSITE" id="PS00211">
    <property type="entry name" value="ABC_TRANSPORTER_1"/>
    <property type="match status" value="1"/>
</dbReference>
<comment type="caution">
    <text evidence="7">The sequence shown here is derived from an EMBL/GenBank/DDBJ whole genome shotgun (WGS) entry which is preliminary data.</text>
</comment>
<dbReference type="EMBL" id="JACHIB010000016">
    <property type="protein sequence ID" value="MBB6084699.1"/>
    <property type="molecule type" value="Genomic_DNA"/>
</dbReference>
<dbReference type="Pfam" id="PF00005">
    <property type="entry name" value="ABC_tran"/>
    <property type="match status" value="1"/>
</dbReference>
<dbReference type="PROSITE" id="PS50893">
    <property type="entry name" value="ABC_TRANSPORTER_2"/>
    <property type="match status" value="1"/>
</dbReference>
<evidence type="ECO:0000256" key="5">
    <source>
        <dbReference type="ARBA" id="ARBA00022840"/>
    </source>
</evidence>
<reference evidence="7 8" key="1">
    <citation type="submission" date="2020-08" db="EMBL/GenBank/DDBJ databases">
        <title>Genomic Encyclopedia of Type Strains, Phase IV (KMG-IV): sequencing the most valuable type-strain genomes for metagenomic binning, comparative biology and taxonomic classification.</title>
        <authorList>
            <person name="Goeker M."/>
        </authorList>
    </citation>
    <scope>NUCLEOTIDE SEQUENCE [LARGE SCALE GENOMIC DNA]</scope>
    <source>
        <strain evidence="7 8">DSM 12141</strain>
    </source>
</reference>
<evidence type="ECO:0000256" key="1">
    <source>
        <dbReference type="ARBA" id="ARBA00005417"/>
    </source>
</evidence>
<organism evidence="7 8">
    <name type="scientific">Castellaniella defragrans</name>
    <name type="common">Alcaligenes defragrans</name>
    <dbReference type="NCBI Taxonomy" id="75697"/>
    <lineage>
        <taxon>Bacteria</taxon>
        <taxon>Pseudomonadati</taxon>
        <taxon>Pseudomonadota</taxon>
        <taxon>Betaproteobacteria</taxon>
        <taxon>Burkholderiales</taxon>
        <taxon>Alcaligenaceae</taxon>
        <taxon>Castellaniella</taxon>
    </lineage>
</organism>
<dbReference type="InterPro" id="IPR003593">
    <property type="entry name" value="AAA+_ATPase"/>
</dbReference>
<keyword evidence="3" id="KW-0472">Membrane</keyword>
<proteinExistence type="inferred from homology"/>
<dbReference type="InterPro" id="IPR017871">
    <property type="entry name" value="ABC_transporter-like_CS"/>
</dbReference>
<keyword evidence="2" id="KW-0813">Transport</keyword>
<dbReference type="AlphaFoldDB" id="A0A7W9TQ05"/>
<comment type="similarity">
    <text evidence="1">Belongs to the ABC transporter superfamily.</text>
</comment>
<dbReference type="InterPro" id="IPR050166">
    <property type="entry name" value="ABC_transporter_ATP-bind"/>
</dbReference>
<dbReference type="GO" id="GO:0005524">
    <property type="term" value="F:ATP binding"/>
    <property type="evidence" value="ECO:0007669"/>
    <property type="project" value="UniProtKB-KW"/>
</dbReference>
<evidence type="ECO:0000256" key="4">
    <source>
        <dbReference type="ARBA" id="ARBA00022741"/>
    </source>
</evidence>
<dbReference type="SMART" id="SM00382">
    <property type="entry name" value="AAA"/>
    <property type="match status" value="1"/>
</dbReference>
<protein>
    <submittedName>
        <fullName evidence="7">NitT/TauT family transport system ATP-binding protein</fullName>
    </submittedName>
</protein>
<dbReference type="Proteomes" id="UP000541136">
    <property type="component" value="Unassembled WGS sequence"/>
</dbReference>
<evidence type="ECO:0000313" key="7">
    <source>
        <dbReference type="EMBL" id="MBB6084699.1"/>
    </source>
</evidence>
<keyword evidence="3" id="KW-1003">Cell membrane</keyword>
<evidence type="ECO:0000259" key="6">
    <source>
        <dbReference type="PROSITE" id="PS50893"/>
    </source>
</evidence>
<dbReference type="PANTHER" id="PTHR42788:SF19">
    <property type="entry name" value="ALIPHATIC SULFONATES IMPORT ATP-BINDING PROTEIN SSUB 2"/>
    <property type="match status" value="1"/>
</dbReference>
<dbReference type="GO" id="GO:0016887">
    <property type="term" value="F:ATP hydrolysis activity"/>
    <property type="evidence" value="ECO:0007669"/>
    <property type="project" value="InterPro"/>
</dbReference>
<dbReference type="InterPro" id="IPR003439">
    <property type="entry name" value="ABC_transporter-like_ATP-bd"/>
</dbReference>
<name>A0A7W9TQ05_CASDE</name>
<dbReference type="CDD" id="cd03293">
    <property type="entry name" value="ABC_NrtD_SsuB_transporters"/>
    <property type="match status" value="1"/>
</dbReference>
<gene>
    <name evidence="7" type="ORF">HNR28_002746</name>
</gene>
<keyword evidence="5 7" id="KW-0067">ATP-binding</keyword>
<accession>A0A7W9TQ05</accession>
<dbReference type="PANTHER" id="PTHR42788">
    <property type="entry name" value="TAURINE IMPORT ATP-BINDING PROTEIN-RELATED"/>
    <property type="match status" value="1"/>
</dbReference>
<sequence length="261" mass="28234">MNALSIRRLGHRYGLTTVLSDVSLDLKAGETLALVGPSGCGKSTLLHIVAGLLDPYEGRVRSTFGRIGCMFQQPRLMPWKNALDNIALGLKAQRVPAAARRRQALDWAARLGLSAEDGHKYPHELSGGMQSRVALGRALAVAPELLLLDEPFSALDVGLKLELYAVLREQVERGGSAVLMITHDLMEAVRLADRIAVMGSGPGRVLHEFAVDRPRSARDEAWIHRTTAELMDVPPVRECFGLAPARPPVPPARPPVLEAGA</sequence>
<dbReference type="SUPFAM" id="SSF52540">
    <property type="entry name" value="P-loop containing nucleoside triphosphate hydrolases"/>
    <property type="match status" value="1"/>
</dbReference>
<evidence type="ECO:0000313" key="8">
    <source>
        <dbReference type="Proteomes" id="UP000541136"/>
    </source>
</evidence>
<feature type="domain" description="ABC transporter" evidence="6">
    <location>
        <begin position="1"/>
        <end position="225"/>
    </location>
</feature>
<keyword evidence="4" id="KW-0547">Nucleotide-binding</keyword>
<evidence type="ECO:0000256" key="3">
    <source>
        <dbReference type="ARBA" id="ARBA00022475"/>
    </source>
</evidence>
<dbReference type="InterPro" id="IPR027417">
    <property type="entry name" value="P-loop_NTPase"/>
</dbReference>
<dbReference type="RefSeq" id="WP_151024537.1">
    <property type="nucleotide sequence ID" value="NZ_JACHIB010000016.1"/>
</dbReference>
<dbReference type="Gene3D" id="3.40.50.300">
    <property type="entry name" value="P-loop containing nucleotide triphosphate hydrolases"/>
    <property type="match status" value="1"/>
</dbReference>
<evidence type="ECO:0000256" key="2">
    <source>
        <dbReference type="ARBA" id="ARBA00022448"/>
    </source>
</evidence>